<evidence type="ECO:0000256" key="2">
    <source>
        <dbReference type="ARBA" id="ARBA00010205"/>
    </source>
</evidence>
<feature type="active site" description="Proton donor/acceptor" evidence="9">
    <location>
        <position position="446"/>
    </location>
</feature>
<dbReference type="Proteomes" id="UP000250266">
    <property type="component" value="Unassembled WGS sequence"/>
</dbReference>
<evidence type="ECO:0000256" key="12">
    <source>
        <dbReference type="SAM" id="MobiDB-lite"/>
    </source>
</evidence>
<evidence type="ECO:0000313" key="14">
    <source>
        <dbReference type="Proteomes" id="UP000250266"/>
    </source>
</evidence>
<feature type="site" description="Interaction with DNA" evidence="11">
    <location>
        <position position="472"/>
    </location>
</feature>
<dbReference type="EMBL" id="KV744810">
    <property type="protein sequence ID" value="OCK85976.1"/>
    <property type="molecule type" value="Genomic_DNA"/>
</dbReference>
<feature type="compositionally biased region" description="Polar residues" evidence="12">
    <location>
        <begin position="409"/>
        <end position="423"/>
    </location>
</feature>
<evidence type="ECO:0000256" key="9">
    <source>
        <dbReference type="PIRSR" id="PIRSR610347-1"/>
    </source>
</evidence>
<dbReference type="AlphaFoldDB" id="A0A8E2ELG2"/>
<dbReference type="CDD" id="cd09194">
    <property type="entry name" value="PLDc_yTdp1_1"/>
    <property type="match status" value="1"/>
</dbReference>
<evidence type="ECO:0000256" key="8">
    <source>
        <dbReference type="ARBA" id="ARBA00023242"/>
    </source>
</evidence>
<evidence type="ECO:0000313" key="13">
    <source>
        <dbReference type="EMBL" id="OCK85976.1"/>
    </source>
</evidence>
<comment type="subcellular location">
    <subcellularLocation>
        <location evidence="1">Nucleus</location>
    </subcellularLocation>
</comment>
<evidence type="ECO:0000256" key="6">
    <source>
        <dbReference type="ARBA" id="ARBA00022839"/>
    </source>
</evidence>
<keyword evidence="7" id="KW-0234">DNA repair</keyword>
<feature type="region of interest" description="Disordered" evidence="12">
    <location>
        <begin position="200"/>
        <end position="219"/>
    </location>
</feature>
<accession>A0A8E2ELG2</accession>
<dbReference type="InterPro" id="IPR010347">
    <property type="entry name" value="Tdp1"/>
</dbReference>
<evidence type="ECO:0000256" key="10">
    <source>
        <dbReference type="PIRSR" id="PIRSR610347-2"/>
    </source>
</evidence>
<protein>
    <submittedName>
        <fullName evidence="13">Tyrosyl-DNA phosphodiesterase 1</fullName>
    </submittedName>
</protein>
<evidence type="ECO:0000256" key="1">
    <source>
        <dbReference type="ARBA" id="ARBA00004123"/>
    </source>
</evidence>
<dbReference type="GO" id="GO:0003690">
    <property type="term" value="F:double-stranded DNA binding"/>
    <property type="evidence" value="ECO:0007669"/>
    <property type="project" value="TreeGrafter"/>
</dbReference>
<dbReference type="OrthoDB" id="47785at2759"/>
<keyword evidence="5" id="KW-0378">Hydrolase</keyword>
<dbReference type="FunFam" id="3.30.870.10:FF:000038">
    <property type="entry name" value="Probable tyrosyl-DNA phosphodiesterase"/>
    <property type="match status" value="1"/>
</dbReference>
<feature type="region of interest" description="Disordered" evidence="12">
    <location>
        <begin position="409"/>
        <end position="442"/>
    </location>
</feature>
<feature type="binding site" evidence="10">
    <location>
        <position position="448"/>
    </location>
    <ligand>
        <name>substrate</name>
    </ligand>
</feature>
<dbReference type="Gene3D" id="3.30.870.10">
    <property type="entry name" value="Endonuclease Chain A"/>
    <property type="match status" value="2"/>
</dbReference>
<dbReference type="PANTHER" id="PTHR12415">
    <property type="entry name" value="TYROSYL-DNA PHOSPHODIESTERASE 1"/>
    <property type="match status" value="1"/>
</dbReference>
<evidence type="ECO:0000256" key="5">
    <source>
        <dbReference type="ARBA" id="ARBA00022801"/>
    </source>
</evidence>
<dbReference type="Pfam" id="PF06087">
    <property type="entry name" value="Tyr-DNA_phospho"/>
    <property type="match status" value="1"/>
</dbReference>
<dbReference type="GO" id="GO:0006281">
    <property type="term" value="P:DNA repair"/>
    <property type="evidence" value="ECO:0007669"/>
    <property type="project" value="UniProtKB-KW"/>
</dbReference>
<organism evidence="13 14">
    <name type="scientific">Lepidopterella palustris CBS 459.81</name>
    <dbReference type="NCBI Taxonomy" id="1314670"/>
    <lineage>
        <taxon>Eukaryota</taxon>
        <taxon>Fungi</taxon>
        <taxon>Dikarya</taxon>
        <taxon>Ascomycota</taxon>
        <taxon>Pezizomycotina</taxon>
        <taxon>Dothideomycetes</taxon>
        <taxon>Pleosporomycetidae</taxon>
        <taxon>Mytilinidiales</taxon>
        <taxon>Argynnaceae</taxon>
        <taxon>Lepidopterella</taxon>
    </lineage>
</organism>
<dbReference type="GO" id="GO:0017005">
    <property type="term" value="F:3'-tyrosyl-DNA phosphodiesterase activity"/>
    <property type="evidence" value="ECO:0007669"/>
    <property type="project" value="TreeGrafter"/>
</dbReference>
<dbReference type="PANTHER" id="PTHR12415:SF0">
    <property type="entry name" value="TYROSYL-DNA PHOSPHODIESTERASE 1"/>
    <property type="match status" value="1"/>
</dbReference>
<evidence type="ECO:0000256" key="4">
    <source>
        <dbReference type="ARBA" id="ARBA00022763"/>
    </source>
</evidence>
<proteinExistence type="inferred from homology"/>
<gene>
    <name evidence="13" type="ORF">K432DRAFT_341995</name>
</gene>
<feature type="binding site" evidence="10">
    <location>
        <position position="160"/>
    </location>
    <ligand>
        <name>substrate</name>
    </ligand>
</feature>
<keyword evidence="6" id="KW-0269">Exonuclease</keyword>
<keyword evidence="14" id="KW-1185">Reference proteome</keyword>
<feature type="active site" description="Nucleophile" evidence="9">
    <location>
        <position position="158"/>
    </location>
</feature>
<name>A0A8E2ELG2_9PEZI</name>
<dbReference type="GO" id="GO:0004527">
    <property type="term" value="F:exonuclease activity"/>
    <property type="evidence" value="ECO:0007669"/>
    <property type="project" value="UniProtKB-KW"/>
</dbReference>
<dbReference type="GO" id="GO:0005634">
    <property type="term" value="C:nucleus"/>
    <property type="evidence" value="ECO:0007669"/>
    <property type="project" value="UniProtKB-SubCell"/>
</dbReference>
<keyword evidence="3" id="KW-0540">Nuclease</keyword>
<dbReference type="GO" id="GO:0003697">
    <property type="term" value="F:single-stranded DNA binding"/>
    <property type="evidence" value="ECO:0007669"/>
    <property type="project" value="TreeGrafter"/>
</dbReference>
<evidence type="ECO:0000256" key="7">
    <source>
        <dbReference type="ARBA" id="ARBA00023204"/>
    </source>
</evidence>
<evidence type="ECO:0000256" key="3">
    <source>
        <dbReference type="ARBA" id="ARBA00022722"/>
    </source>
</evidence>
<sequence length="576" mass="63144">MVDDTKCPLASLQRAISPPLGKGKKAAPSTTATATITSSTITAGTEDYKSFRYVPSPIQLMQIRDLSAAENVDTIGLTDILGDPLIKECWQFNYLFDLDFLMSVALDPDVKNTVQVKVVHGSWKKEDSNRLWLEKSSKRYPNVQLITAHMPEPFGTHHSKMMILIRHDDCAQVIIHTANMISKDWANMTQAIWRSPLLPLSPPHQTPTASEPKPAPIGSGHRFKTDLLRYLDAYGNRLRALVVQLTHYDFASVRAALIASTPSRQRPAAATPTTQTSWGWLGLGEILSGIPVSPSSEHESPPNIVMQVSSIATLGQTNTWLVSFQSTLSRCSSTSKSVSQPSPFSIAANSARNIKPTFNLIFPTPPEIRLSLDGYAAGGSIHIRLQSAAHQKQLAYLKPLLCHWSSQSTSSTPIAPNLTSAPTSRGGDHPGKSRPRKAHRGPAAPHIKTYIRFSSSIQDEIDWAMVTSANLSMQAWGSLPNKENEIKVSSWEIGVVVWPGLWKEEAENGEEVSMVPVFGKDAPSGDGDACKVGEGGKVVGFRMPYDLPLVPYASDEMPWCATAEYDEPDWRGVMWK</sequence>
<dbReference type="CDD" id="cd09123">
    <property type="entry name" value="PLDc_Tdp1_2"/>
    <property type="match status" value="1"/>
</dbReference>
<evidence type="ECO:0000256" key="11">
    <source>
        <dbReference type="PIRSR" id="PIRSR610347-3"/>
    </source>
</evidence>
<dbReference type="SUPFAM" id="SSF56024">
    <property type="entry name" value="Phospholipase D/nuclease"/>
    <property type="match status" value="2"/>
</dbReference>
<comment type="similarity">
    <text evidence="2">Belongs to the tyrosyl-DNA phosphodiesterase family.</text>
</comment>
<reference evidence="13 14" key="1">
    <citation type="journal article" date="2016" name="Nat. Commun.">
        <title>Ectomycorrhizal ecology is imprinted in the genome of the dominant symbiotic fungus Cenococcum geophilum.</title>
        <authorList>
            <consortium name="DOE Joint Genome Institute"/>
            <person name="Peter M."/>
            <person name="Kohler A."/>
            <person name="Ohm R.A."/>
            <person name="Kuo A."/>
            <person name="Krutzmann J."/>
            <person name="Morin E."/>
            <person name="Arend M."/>
            <person name="Barry K.W."/>
            <person name="Binder M."/>
            <person name="Choi C."/>
            <person name="Clum A."/>
            <person name="Copeland A."/>
            <person name="Grisel N."/>
            <person name="Haridas S."/>
            <person name="Kipfer T."/>
            <person name="LaButti K."/>
            <person name="Lindquist E."/>
            <person name="Lipzen A."/>
            <person name="Maire R."/>
            <person name="Meier B."/>
            <person name="Mihaltcheva S."/>
            <person name="Molinier V."/>
            <person name="Murat C."/>
            <person name="Poggeler S."/>
            <person name="Quandt C.A."/>
            <person name="Sperisen C."/>
            <person name="Tritt A."/>
            <person name="Tisserant E."/>
            <person name="Crous P.W."/>
            <person name="Henrissat B."/>
            <person name="Nehls U."/>
            <person name="Egli S."/>
            <person name="Spatafora J.W."/>
            <person name="Grigoriev I.V."/>
            <person name="Martin F.M."/>
        </authorList>
    </citation>
    <scope>NUCLEOTIDE SEQUENCE [LARGE SCALE GENOMIC DNA]</scope>
    <source>
        <strain evidence="13 14">CBS 459.81</strain>
    </source>
</reference>
<keyword evidence="4" id="KW-0227">DNA damage</keyword>
<keyword evidence="8" id="KW-0539">Nucleus</keyword>